<dbReference type="InterPro" id="IPR052233">
    <property type="entry name" value="Rho-type_GEFs"/>
</dbReference>
<accession>A0A9Q3I523</accession>
<dbReference type="EMBL" id="AVOT02032828">
    <property type="protein sequence ID" value="MBW0526660.1"/>
    <property type="molecule type" value="Genomic_DNA"/>
</dbReference>
<protein>
    <recommendedName>
        <fullName evidence="2">Pleckstrin homology domain-containing protein</fullName>
    </recommendedName>
</protein>
<sequence>MFPHQADNKSGFPTPFNHLVRQGYLIVLWATTWQARQKWLEKIETRQTEIPQQNTVFEMITLSEVFFTVSNRVTCAAHFDNGNRLVFGT</sequence>
<evidence type="ECO:0000313" key="4">
    <source>
        <dbReference type="Proteomes" id="UP000765509"/>
    </source>
</evidence>
<dbReference type="InterPro" id="IPR011993">
    <property type="entry name" value="PH-like_dom_sf"/>
</dbReference>
<evidence type="ECO:0000256" key="1">
    <source>
        <dbReference type="ARBA" id="ARBA00022553"/>
    </source>
</evidence>
<keyword evidence="4" id="KW-1185">Reference proteome</keyword>
<dbReference type="InterPro" id="IPR041675">
    <property type="entry name" value="PH_5"/>
</dbReference>
<feature type="domain" description="Pleckstrin homology" evidence="2">
    <location>
        <begin position="3"/>
        <end position="47"/>
    </location>
</feature>
<reference evidence="3" key="1">
    <citation type="submission" date="2021-03" db="EMBL/GenBank/DDBJ databases">
        <title>Draft genome sequence of rust myrtle Austropuccinia psidii MF-1, a brazilian biotype.</title>
        <authorList>
            <person name="Quecine M.C."/>
            <person name="Pachon D.M.R."/>
            <person name="Bonatelli M.L."/>
            <person name="Correr F.H."/>
            <person name="Franceschini L.M."/>
            <person name="Leite T.F."/>
            <person name="Margarido G.R.A."/>
            <person name="Almeida C.A."/>
            <person name="Ferrarezi J.A."/>
            <person name="Labate C.A."/>
        </authorList>
    </citation>
    <scope>NUCLEOTIDE SEQUENCE</scope>
    <source>
        <strain evidence="3">MF-1</strain>
    </source>
</reference>
<keyword evidence="1" id="KW-0597">Phosphoprotein</keyword>
<proteinExistence type="predicted"/>
<dbReference type="PANTHER" id="PTHR46572">
    <property type="entry name" value="RHO1 GDP-GTP EXCHANGE PROTEIN 1-RELATED"/>
    <property type="match status" value="1"/>
</dbReference>
<dbReference type="PANTHER" id="PTHR46572:SF2">
    <property type="entry name" value="RHO1 GDP-GTP EXCHANGE PROTEIN 1-RELATED"/>
    <property type="match status" value="1"/>
</dbReference>
<evidence type="ECO:0000313" key="3">
    <source>
        <dbReference type="EMBL" id="MBW0526660.1"/>
    </source>
</evidence>
<dbReference type="Gene3D" id="2.30.29.30">
    <property type="entry name" value="Pleckstrin-homology domain (PH domain)/Phosphotyrosine-binding domain (PTB)"/>
    <property type="match status" value="1"/>
</dbReference>
<comment type="caution">
    <text evidence="3">The sequence shown here is derived from an EMBL/GenBank/DDBJ whole genome shotgun (WGS) entry which is preliminary data.</text>
</comment>
<dbReference type="Proteomes" id="UP000765509">
    <property type="component" value="Unassembled WGS sequence"/>
</dbReference>
<name>A0A9Q3I523_9BASI</name>
<evidence type="ECO:0000259" key="2">
    <source>
        <dbReference type="Pfam" id="PF15405"/>
    </source>
</evidence>
<dbReference type="AlphaFoldDB" id="A0A9Q3I523"/>
<gene>
    <name evidence="3" type="ORF">O181_066375</name>
</gene>
<organism evidence="3 4">
    <name type="scientific">Austropuccinia psidii MF-1</name>
    <dbReference type="NCBI Taxonomy" id="1389203"/>
    <lineage>
        <taxon>Eukaryota</taxon>
        <taxon>Fungi</taxon>
        <taxon>Dikarya</taxon>
        <taxon>Basidiomycota</taxon>
        <taxon>Pucciniomycotina</taxon>
        <taxon>Pucciniomycetes</taxon>
        <taxon>Pucciniales</taxon>
        <taxon>Sphaerophragmiaceae</taxon>
        <taxon>Austropuccinia</taxon>
    </lineage>
</organism>
<dbReference type="OrthoDB" id="2272012at2759"/>
<dbReference type="Pfam" id="PF15405">
    <property type="entry name" value="PH_5"/>
    <property type="match status" value="1"/>
</dbReference>